<comment type="catalytic activity">
    <reaction evidence="7">
        <text>Endohydrolysis of (1-&gt;4)-beta-D-glucosidic linkages in cellulose, lichenin and cereal beta-D-glucans.</text>
        <dbReference type="EC" id="3.2.1.4"/>
    </reaction>
</comment>
<dbReference type="PANTHER" id="PTHR22298">
    <property type="entry name" value="ENDO-1,4-BETA-GLUCANASE"/>
    <property type="match status" value="1"/>
</dbReference>
<dbReference type="InterPro" id="IPR012341">
    <property type="entry name" value="6hp_glycosidase-like_sf"/>
</dbReference>
<organism evidence="10 11">
    <name type="scientific">Ohtaekwangia kribbensis</name>
    <dbReference type="NCBI Taxonomy" id="688913"/>
    <lineage>
        <taxon>Bacteria</taxon>
        <taxon>Pseudomonadati</taxon>
        <taxon>Bacteroidota</taxon>
        <taxon>Cytophagia</taxon>
        <taxon>Cytophagales</taxon>
        <taxon>Fulvivirgaceae</taxon>
        <taxon>Ohtaekwangia</taxon>
    </lineage>
</organism>
<dbReference type="Gene3D" id="1.50.10.10">
    <property type="match status" value="1"/>
</dbReference>
<dbReference type="InterPro" id="IPR001701">
    <property type="entry name" value="Glyco_hydro_9"/>
</dbReference>
<keyword evidence="2 6" id="KW-0378">Hydrolase</keyword>
<dbReference type="InterPro" id="IPR033126">
    <property type="entry name" value="Glyco_hydro_9_Asp/Glu_AS"/>
</dbReference>
<comment type="similarity">
    <text evidence="1 6 7">Belongs to the glycosyl hydrolase 9 (cellulase E) family.</text>
</comment>
<evidence type="ECO:0000256" key="6">
    <source>
        <dbReference type="PROSITE-ProRule" id="PRU10060"/>
    </source>
</evidence>
<dbReference type="PROSITE" id="PS00698">
    <property type="entry name" value="GH9_3"/>
    <property type="match status" value="1"/>
</dbReference>
<keyword evidence="11" id="KW-1185">Reference proteome</keyword>
<dbReference type="SUPFAM" id="SSF81296">
    <property type="entry name" value="E set domains"/>
    <property type="match status" value="1"/>
</dbReference>
<evidence type="ECO:0000256" key="3">
    <source>
        <dbReference type="ARBA" id="ARBA00023277"/>
    </source>
</evidence>
<dbReference type="InterPro" id="IPR014756">
    <property type="entry name" value="Ig_E-set"/>
</dbReference>
<dbReference type="InterPro" id="IPR008928">
    <property type="entry name" value="6-hairpin_glycosidase_sf"/>
</dbReference>
<dbReference type="CDD" id="cd02850">
    <property type="entry name" value="E_set_Cellulase_N"/>
    <property type="match status" value="1"/>
</dbReference>
<feature type="active site" evidence="6">
    <location>
        <position position="552"/>
    </location>
</feature>
<name>A0ABW3KE32_9BACT</name>
<sequence>MQKRILLSFFIIATLQVQCQQKDKFPADVIRLNQIGYYPEAPKSAVVIGDKATEFYIVAKGTGKEVYRGKLSEVRKSIFSDKKTRIADFSEVKTAGTYTVVVPSVGESYTFEIKQNVHDAAARASIKGFYYQRLSTALPEQYAGKWHRPLSHPDNKVQIHPSAASAGRPAGATISSSKGWLDAGDYNKYIVNSGITMGTLLSAYEDFPVYFDSLNLNIPESGNAIPDLLDEALWNLRWMLTMQDPADGGVYHKLTNEKFDGMIMPHLATRPRYVVQKGTAATLDFAAVTAQAARVFKKFEHQLPGFSDSCLTAATRAWQWAVKNSTIVYDQDAMNKTFDPDVTTGGYGDGNFADEFTWAAAELYASTQDGQYLDKVEVLADHNLPLPSWGGVHLLGYYTMIRFETSLPEAAQAKVTLMKQGVVRFADVLINGVDTRAFNTVMGGSAKDYIWGSSAVAANQGIELIQAYKVTGDKKYLNYALSNLDFLLGKNGTGYSFLTGYGKKTPMHPHHRPSIADGIAEPVPGLLAGGPNPGMQDKCRYPSSVADEAYTDNDCSYASNEIAINWNAPFVYLVCAQEALQPRVATSN</sequence>
<evidence type="ECO:0000313" key="10">
    <source>
        <dbReference type="EMBL" id="MFD1003676.1"/>
    </source>
</evidence>
<keyword evidence="4 6" id="KW-0326">Glycosidase</keyword>
<feature type="domain" description="Cellulase Ig-like" evidence="9">
    <location>
        <begin position="28"/>
        <end position="106"/>
    </location>
</feature>
<dbReference type="InterPro" id="IPR013783">
    <property type="entry name" value="Ig-like_fold"/>
</dbReference>
<accession>A0ABW3KE32</accession>
<evidence type="ECO:0000259" key="8">
    <source>
        <dbReference type="Pfam" id="PF00759"/>
    </source>
</evidence>
<dbReference type="RefSeq" id="WP_377586616.1">
    <property type="nucleotide sequence ID" value="NZ_JBHTKA010000016.1"/>
</dbReference>
<evidence type="ECO:0000256" key="4">
    <source>
        <dbReference type="ARBA" id="ARBA00023295"/>
    </source>
</evidence>
<keyword evidence="3 6" id="KW-0119">Carbohydrate metabolism</keyword>
<dbReference type="GO" id="GO:0016787">
    <property type="term" value="F:hydrolase activity"/>
    <property type="evidence" value="ECO:0007669"/>
    <property type="project" value="UniProtKB-KW"/>
</dbReference>
<dbReference type="InterPro" id="IPR004197">
    <property type="entry name" value="Cellulase_Ig-like"/>
</dbReference>
<evidence type="ECO:0000256" key="7">
    <source>
        <dbReference type="RuleBase" id="RU361166"/>
    </source>
</evidence>
<dbReference type="Gene3D" id="2.60.40.10">
    <property type="entry name" value="Immunoglobulins"/>
    <property type="match status" value="1"/>
</dbReference>
<evidence type="ECO:0000256" key="1">
    <source>
        <dbReference type="ARBA" id="ARBA00007072"/>
    </source>
</evidence>
<comment type="caution">
    <text evidence="10">The sequence shown here is derived from an EMBL/GenBank/DDBJ whole genome shotgun (WGS) entry which is preliminary data.</text>
</comment>
<gene>
    <name evidence="10" type="ORF">ACFQ21_30400</name>
</gene>
<reference evidence="11" key="1">
    <citation type="journal article" date="2019" name="Int. J. Syst. Evol. Microbiol.">
        <title>The Global Catalogue of Microorganisms (GCM) 10K type strain sequencing project: providing services to taxonomists for standard genome sequencing and annotation.</title>
        <authorList>
            <consortium name="The Broad Institute Genomics Platform"/>
            <consortium name="The Broad Institute Genome Sequencing Center for Infectious Disease"/>
            <person name="Wu L."/>
            <person name="Ma J."/>
        </authorList>
    </citation>
    <scope>NUCLEOTIDE SEQUENCE [LARGE SCALE GENOMIC DNA]</scope>
    <source>
        <strain evidence="11">CCUG 58938</strain>
    </source>
</reference>
<dbReference type="Pfam" id="PF02927">
    <property type="entry name" value="CelD_N"/>
    <property type="match status" value="1"/>
</dbReference>
<dbReference type="Proteomes" id="UP001597112">
    <property type="component" value="Unassembled WGS sequence"/>
</dbReference>
<evidence type="ECO:0000256" key="2">
    <source>
        <dbReference type="ARBA" id="ARBA00022801"/>
    </source>
</evidence>
<protein>
    <recommendedName>
        <fullName evidence="7">Endoglucanase</fullName>
        <ecNumber evidence="7">3.2.1.4</ecNumber>
    </recommendedName>
</protein>
<keyword evidence="7" id="KW-0136">Cellulose degradation</keyword>
<proteinExistence type="inferred from homology"/>
<dbReference type="SUPFAM" id="SSF48208">
    <property type="entry name" value="Six-hairpin glycosidases"/>
    <property type="match status" value="1"/>
</dbReference>
<dbReference type="Pfam" id="PF00759">
    <property type="entry name" value="Glyco_hydro_9"/>
    <property type="match status" value="1"/>
</dbReference>
<evidence type="ECO:0000256" key="5">
    <source>
        <dbReference type="ARBA" id="ARBA00023326"/>
    </source>
</evidence>
<feature type="domain" description="Glycoside hydrolase family 9" evidence="8">
    <location>
        <begin position="120"/>
        <end position="573"/>
    </location>
</feature>
<evidence type="ECO:0000313" key="11">
    <source>
        <dbReference type="Proteomes" id="UP001597112"/>
    </source>
</evidence>
<evidence type="ECO:0000259" key="9">
    <source>
        <dbReference type="Pfam" id="PF02927"/>
    </source>
</evidence>
<keyword evidence="5 6" id="KW-0624">Polysaccharide degradation</keyword>
<dbReference type="EC" id="3.2.1.4" evidence="7"/>
<feature type="active site" evidence="6">
    <location>
        <position position="561"/>
    </location>
</feature>
<dbReference type="EMBL" id="JBHTKA010000016">
    <property type="protein sequence ID" value="MFD1003676.1"/>
    <property type="molecule type" value="Genomic_DNA"/>
</dbReference>